<evidence type="ECO:0000256" key="5">
    <source>
        <dbReference type="ARBA" id="ARBA00023134"/>
    </source>
</evidence>
<feature type="binding site" evidence="6">
    <location>
        <position position="254"/>
    </location>
    <ligand>
        <name>Mg(2+)</name>
        <dbReference type="ChEBI" id="CHEBI:18420"/>
    </ligand>
</feature>
<dbReference type="AlphaFoldDB" id="A0A9D1REH9"/>
<dbReference type="InterPro" id="IPR031168">
    <property type="entry name" value="G_TrmE"/>
</dbReference>
<dbReference type="NCBIfam" id="TIGR00231">
    <property type="entry name" value="small_GTP"/>
    <property type="match status" value="1"/>
</dbReference>
<dbReference type="Pfam" id="PF12631">
    <property type="entry name" value="MnmE_helical"/>
    <property type="match status" value="1"/>
</dbReference>
<keyword evidence="6" id="KW-0963">Cytoplasm</keyword>
<gene>
    <name evidence="6 9" type="primary">mnmE</name>
    <name evidence="6" type="synonym">trmE</name>
    <name evidence="9" type="ORF">IAA48_01125</name>
</gene>
<dbReference type="HAMAP" id="MF_00379">
    <property type="entry name" value="GTPase_MnmE"/>
    <property type="match status" value="1"/>
</dbReference>
<feature type="binding site" evidence="6">
    <location>
        <position position="84"/>
    </location>
    <ligand>
        <name>(6S)-5-formyl-5,6,7,8-tetrahydrofolate</name>
        <dbReference type="ChEBI" id="CHEBI:57457"/>
    </ligand>
</feature>
<keyword evidence="3 6" id="KW-0547">Nucleotide-binding</keyword>
<dbReference type="Gene3D" id="3.40.50.300">
    <property type="entry name" value="P-loop containing nucleotide triphosphate hydrolases"/>
    <property type="match status" value="1"/>
</dbReference>
<evidence type="ECO:0000256" key="4">
    <source>
        <dbReference type="ARBA" id="ARBA00022958"/>
    </source>
</evidence>
<dbReference type="GO" id="GO:0002098">
    <property type="term" value="P:tRNA wobble uridine modification"/>
    <property type="evidence" value="ECO:0007669"/>
    <property type="project" value="TreeGrafter"/>
</dbReference>
<feature type="binding site" evidence="6">
    <location>
        <position position="229"/>
    </location>
    <ligand>
        <name>K(+)</name>
        <dbReference type="ChEBI" id="CHEBI:29103"/>
    </ligand>
</feature>
<evidence type="ECO:0000313" key="9">
    <source>
        <dbReference type="EMBL" id="HIW85076.1"/>
    </source>
</evidence>
<dbReference type="Gene3D" id="1.20.120.430">
    <property type="entry name" value="tRNA modification GTPase MnmE domain 2"/>
    <property type="match status" value="1"/>
</dbReference>
<dbReference type="Pfam" id="PF10396">
    <property type="entry name" value="TrmE_N"/>
    <property type="match status" value="1"/>
</dbReference>
<keyword evidence="4 6" id="KW-0630">Potassium</keyword>
<dbReference type="PANTHER" id="PTHR42714:SF2">
    <property type="entry name" value="TRNA MODIFICATION GTPASE GTPBP3, MITOCHONDRIAL"/>
    <property type="match status" value="1"/>
</dbReference>
<dbReference type="Gene3D" id="3.30.1360.120">
    <property type="entry name" value="Probable tRNA modification gtpase trme, domain 1"/>
    <property type="match status" value="1"/>
</dbReference>
<keyword evidence="2 6" id="KW-0819">tRNA processing</keyword>
<evidence type="ECO:0000256" key="3">
    <source>
        <dbReference type="ARBA" id="ARBA00022741"/>
    </source>
</evidence>
<dbReference type="InterPro" id="IPR006073">
    <property type="entry name" value="GTP-bd"/>
</dbReference>
<reference evidence="9" key="1">
    <citation type="journal article" date="2021" name="PeerJ">
        <title>Extensive microbial diversity within the chicken gut microbiome revealed by metagenomics and culture.</title>
        <authorList>
            <person name="Gilroy R."/>
            <person name="Ravi A."/>
            <person name="Getino M."/>
            <person name="Pursley I."/>
            <person name="Horton D.L."/>
            <person name="Alikhan N.F."/>
            <person name="Baker D."/>
            <person name="Gharbi K."/>
            <person name="Hall N."/>
            <person name="Watson M."/>
            <person name="Adriaenssens E.M."/>
            <person name="Foster-Nyarko E."/>
            <person name="Jarju S."/>
            <person name="Secka A."/>
            <person name="Antonio M."/>
            <person name="Oren A."/>
            <person name="Chaudhuri R.R."/>
            <person name="La Ragione R."/>
            <person name="Hildebrand F."/>
            <person name="Pallen M.J."/>
        </authorList>
    </citation>
    <scope>NUCLEOTIDE SEQUENCE</scope>
    <source>
        <strain evidence="9">421</strain>
    </source>
</reference>
<comment type="cofactor">
    <cofactor evidence="6">
        <name>K(+)</name>
        <dbReference type="ChEBI" id="CHEBI:29103"/>
    </cofactor>
    <text evidence="6">Binds 1 potassium ion per subunit.</text>
</comment>
<comment type="subunit">
    <text evidence="6">Homodimer. Heterotetramer of two MnmE and two MnmG subunits.</text>
</comment>
<dbReference type="InterPro" id="IPR005225">
    <property type="entry name" value="Small_GTP-bd"/>
</dbReference>
<dbReference type="EMBL" id="DXGE01000006">
    <property type="protein sequence ID" value="HIW85076.1"/>
    <property type="molecule type" value="Genomic_DNA"/>
</dbReference>
<organism evidence="9 10">
    <name type="scientific">Candidatus Eubacterium faecipullorum</name>
    <dbReference type="NCBI Taxonomy" id="2838571"/>
    <lineage>
        <taxon>Bacteria</taxon>
        <taxon>Bacillati</taxon>
        <taxon>Bacillota</taxon>
        <taxon>Clostridia</taxon>
        <taxon>Eubacteriales</taxon>
        <taxon>Eubacteriaceae</taxon>
        <taxon>Eubacterium</taxon>
    </lineage>
</organism>
<comment type="caution">
    <text evidence="6">Lacks conserved residue(s) required for the propagation of feature annotation.</text>
</comment>
<dbReference type="InterPro" id="IPR018948">
    <property type="entry name" value="GTP-bd_TrmE_N"/>
</dbReference>
<dbReference type="GO" id="GO:0030488">
    <property type="term" value="P:tRNA methylation"/>
    <property type="evidence" value="ECO:0007669"/>
    <property type="project" value="TreeGrafter"/>
</dbReference>
<feature type="binding site" evidence="6">
    <location>
        <begin position="229"/>
        <end position="234"/>
    </location>
    <ligand>
        <name>GTP</name>
        <dbReference type="ChEBI" id="CHEBI:37565"/>
    </ligand>
</feature>
<dbReference type="CDD" id="cd14858">
    <property type="entry name" value="TrmE_N"/>
    <property type="match status" value="1"/>
</dbReference>
<comment type="subcellular location">
    <subcellularLocation>
        <location evidence="6">Cytoplasm</location>
    </subcellularLocation>
</comment>
<keyword evidence="6" id="KW-0479">Metal-binding</keyword>
<evidence type="ECO:0000256" key="2">
    <source>
        <dbReference type="ARBA" id="ARBA00022694"/>
    </source>
</evidence>
<dbReference type="SUPFAM" id="SSF52540">
    <property type="entry name" value="P-loop containing nucleoside triphosphate hydrolases"/>
    <property type="match status" value="1"/>
</dbReference>
<reference evidence="9" key="2">
    <citation type="submission" date="2021-04" db="EMBL/GenBank/DDBJ databases">
        <authorList>
            <person name="Gilroy R."/>
        </authorList>
    </citation>
    <scope>NUCLEOTIDE SEQUENCE</scope>
    <source>
        <strain evidence="9">421</strain>
    </source>
</reference>
<sequence length="454" mass="48273">MAKTIAAVSTGNAAGGIGVIRISGDTAIETAARVFAAADGVSLTEVGGYRAKFGRIISRGEPIDDAVALVFRAPKSYTGEDVVELSVHGGLFIVQKTLEAVYDAGALPAESGEFTKRAFLNGKMDLAQAEGVANMISANGEAAAKASMNLIDGALSRKIGAVLQSLLDSSALMGAWVDYPDEEIPELQHEELEKTLEDARTQLSALISQYDCGVVMTEGIDTVIAGKPNAGKSTLMNLLSGREKSIVTEIEGTTRDIVEGSVRLGDIVLHLSDTAGIREGEDKVEKIGIERTLQRIETAGLIIAVFDVSRPPDENDRKLIEKCRGKKALAVVNKIDLTADAHIDEVDAAFEKVIYISAKDDHYLDCVRDAVYSLLGAANFNSNAPMLANARQKQCCKSALGFVDEALEALRAGMTFDAVNVMIDSAADELLTLTGRKATVEVVNNIFSKFCVGK</sequence>
<feature type="binding site" evidence="6">
    <location>
        <position position="123"/>
    </location>
    <ligand>
        <name>(6S)-5-formyl-5,6,7,8-tetrahydrofolate</name>
        <dbReference type="ChEBI" id="CHEBI:57457"/>
    </ligand>
</feature>
<feature type="binding site" evidence="6">
    <location>
        <position position="248"/>
    </location>
    <ligand>
        <name>K(+)</name>
        <dbReference type="ChEBI" id="CHEBI:29103"/>
    </ligand>
</feature>
<dbReference type="InterPro" id="IPR027417">
    <property type="entry name" value="P-loop_NTPase"/>
</dbReference>
<dbReference type="Proteomes" id="UP000824205">
    <property type="component" value="Unassembled WGS sequence"/>
</dbReference>
<comment type="caution">
    <text evidence="9">The sequence shown here is derived from an EMBL/GenBank/DDBJ whole genome shotgun (WGS) entry which is preliminary data.</text>
</comment>
<dbReference type="GO" id="GO:0005525">
    <property type="term" value="F:GTP binding"/>
    <property type="evidence" value="ECO:0007669"/>
    <property type="project" value="UniProtKB-UniRule"/>
</dbReference>
<evidence type="ECO:0000313" key="10">
    <source>
        <dbReference type="Proteomes" id="UP000824205"/>
    </source>
</evidence>
<evidence type="ECO:0000259" key="8">
    <source>
        <dbReference type="PROSITE" id="PS51709"/>
    </source>
</evidence>
<evidence type="ECO:0000256" key="1">
    <source>
        <dbReference type="ARBA" id="ARBA00011043"/>
    </source>
</evidence>
<dbReference type="InterPro" id="IPR004520">
    <property type="entry name" value="GTPase_MnmE"/>
</dbReference>
<name>A0A9D1REH9_9FIRM</name>
<dbReference type="PROSITE" id="PS51709">
    <property type="entry name" value="G_TRME"/>
    <property type="match status" value="1"/>
</dbReference>
<feature type="binding site" evidence="6">
    <location>
        <position position="454"/>
    </location>
    <ligand>
        <name>(6S)-5-formyl-5,6,7,8-tetrahydrofolate</name>
        <dbReference type="ChEBI" id="CHEBI:57457"/>
    </ligand>
</feature>
<dbReference type="InterPro" id="IPR027266">
    <property type="entry name" value="TrmE/GcvT-like"/>
</dbReference>
<dbReference type="GO" id="GO:0046872">
    <property type="term" value="F:metal ion binding"/>
    <property type="evidence" value="ECO:0007669"/>
    <property type="project" value="UniProtKB-KW"/>
</dbReference>
<feature type="binding site" evidence="6">
    <location>
        <position position="250"/>
    </location>
    <ligand>
        <name>K(+)</name>
        <dbReference type="ChEBI" id="CHEBI:29103"/>
    </ligand>
</feature>
<dbReference type="PANTHER" id="PTHR42714">
    <property type="entry name" value="TRNA MODIFICATION GTPASE GTPBP3"/>
    <property type="match status" value="1"/>
</dbReference>
<dbReference type="InterPro" id="IPR025867">
    <property type="entry name" value="MnmE_helical"/>
</dbReference>
<dbReference type="NCBIfam" id="TIGR00450">
    <property type="entry name" value="mnmE_trmE_thdF"/>
    <property type="match status" value="1"/>
</dbReference>
<comment type="function">
    <text evidence="6">Exhibits a very high intrinsic GTPase hydrolysis rate. Involved in the addition of a carboxymethylaminomethyl (cmnm) group at the wobble position (U34) of certain tRNAs, forming tRNA-cmnm(5)s(2)U34.</text>
</comment>
<keyword evidence="5 6" id="KW-0342">GTP-binding</keyword>
<dbReference type="InterPro" id="IPR027368">
    <property type="entry name" value="MnmE_dom2"/>
</dbReference>
<dbReference type="Pfam" id="PF01926">
    <property type="entry name" value="MMR_HSR1"/>
    <property type="match status" value="1"/>
</dbReference>
<dbReference type="EC" id="3.6.-.-" evidence="6"/>
<feature type="binding site" evidence="6">
    <location>
        <position position="21"/>
    </location>
    <ligand>
        <name>(6S)-5-formyl-5,6,7,8-tetrahydrofolate</name>
        <dbReference type="ChEBI" id="CHEBI:57457"/>
    </ligand>
</feature>
<evidence type="ECO:0000256" key="6">
    <source>
        <dbReference type="HAMAP-Rule" id="MF_00379"/>
    </source>
</evidence>
<accession>A0A9D1REH9</accession>
<feature type="binding site" evidence="6">
    <location>
        <begin position="248"/>
        <end position="254"/>
    </location>
    <ligand>
        <name>GTP</name>
        <dbReference type="ChEBI" id="CHEBI:37565"/>
    </ligand>
</feature>
<keyword evidence="6" id="KW-0460">Magnesium</keyword>
<dbReference type="GO" id="GO:0003924">
    <property type="term" value="F:GTPase activity"/>
    <property type="evidence" value="ECO:0007669"/>
    <property type="project" value="UniProtKB-UniRule"/>
</dbReference>
<feature type="domain" description="TrmE-type G" evidence="8">
    <location>
        <begin position="219"/>
        <end position="376"/>
    </location>
</feature>
<proteinExistence type="inferred from homology"/>
<protein>
    <recommendedName>
        <fullName evidence="6">tRNA modification GTPase MnmE</fullName>
        <ecNumber evidence="6">3.6.-.-</ecNumber>
    </recommendedName>
</protein>
<dbReference type="GO" id="GO:0005829">
    <property type="term" value="C:cytosol"/>
    <property type="evidence" value="ECO:0007669"/>
    <property type="project" value="TreeGrafter"/>
</dbReference>
<feature type="binding site" evidence="6">
    <location>
        <position position="253"/>
    </location>
    <ligand>
        <name>K(+)</name>
        <dbReference type="ChEBI" id="CHEBI:29103"/>
    </ligand>
</feature>
<keyword evidence="6" id="KW-0378">Hydrolase</keyword>
<dbReference type="CDD" id="cd04164">
    <property type="entry name" value="trmE"/>
    <property type="match status" value="1"/>
</dbReference>
<comment type="similarity">
    <text evidence="1 6 7">Belongs to the TRAFAC class TrmE-Era-EngA-EngB-Septin-like GTPase superfamily. TrmE GTPase family.</text>
</comment>
<feature type="binding site" evidence="6">
    <location>
        <begin position="273"/>
        <end position="276"/>
    </location>
    <ligand>
        <name>GTP</name>
        <dbReference type="ChEBI" id="CHEBI:37565"/>
    </ligand>
</feature>
<evidence type="ECO:0000256" key="7">
    <source>
        <dbReference type="RuleBase" id="RU003313"/>
    </source>
</evidence>
<feature type="binding site" evidence="6">
    <location>
        <position position="233"/>
    </location>
    <ligand>
        <name>Mg(2+)</name>
        <dbReference type="ChEBI" id="CHEBI:18420"/>
    </ligand>
</feature>